<organism evidence="2 3">
    <name type="scientific">Stegodyphus mimosarum</name>
    <name type="common">African social velvet spider</name>
    <dbReference type="NCBI Taxonomy" id="407821"/>
    <lineage>
        <taxon>Eukaryota</taxon>
        <taxon>Metazoa</taxon>
        <taxon>Ecdysozoa</taxon>
        <taxon>Arthropoda</taxon>
        <taxon>Chelicerata</taxon>
        <taxon>Arachnida</taxon>
        <taxon>Araneae</taxon>
        <taxon>Araneomorphae</taxon>
        <taxon>Entelegynae</taxon>
        <taxon>Eresoidea</taxon>
        <taxon>Eresidae</taxon>
        <taxon>Stegodyphus</taxon>
    </lineage>
</organism>
<accession>A0A087URZ5</accession>
<dbReference type="OrthoDB" id="5975505at2759"/>
<dbReference type="Proteomes" id="UP000054359">
    <property type="component" value="Unassembled WGS sequence"/>
</dbReference>
<dbReference type="SUPFAM" id="SSF81321">
    <property type="entry name" value="Family A G protein-coupled receptor-like"/>
    <property type="match status" value="1"/>
</dbReference>
<dbReference type="Gene3D" id="6.20.400.20">
    <property type="match status" value="1"/>
</dbReference>
<protein>
    <submittedName>
        <fullName evidence="2">Uncharacterized protein</fullName>
    </submittedName>
</protein>
<dbReference type="AlphaFoldDB" id="A0A087URZ5"/>
<feature type="transmembrane region" description="Helical" evidence="1">
    <location>
        <begin position="71"/>
        <end position="98"/>
    </location>
</feature>
<evidence type="ECO:0000313" key="2">
    <source>
        <dbReference type="EMBL" id="KFM80134.1"/>
    </source>
</evidence>
<keyword evidence="1" id="KW-1133">Transmembrane helix</keyword>
<name>A0A087URZ5_STEMI</name>
<evidence type="ECO:0000256" key="1">
    <source>
        <dbReference type="SAM" id="Phobius"/>
    </source>
</evidence>
<dbReference type="EMBL" id="KK121296">
    <property type="protein sequence ID" value="KFM80134.1"/>
    <property type="molecule type" value="Genomic_DNA"/>
</dbReference>
<proteinExistence type="predicted"/>
<dbReference type="STRING" id="407821.A0A087URZ5"/>
<keyword evidence="3" id="KW-1185">Reference proteome</keyword>
<gene>
    <name evidence="2" type="ORF">X975_01806</name>
</gene>
<reference evidence="2 3" key="1">
    <citation type="submission" date="2013-11" db="EMBL/GenBank/DDBJ databases">
        <title>Genome sequencing of Stegodyphus mimosarum.</title>
        <authorList>
            <person name="Bechsgaard J."/>
        </authorList>
    </citation>
    <scope>NUCLEOTIDE SEQUENCE [LARGE SCALE GENOMIC DNA]</scope>
</reference>
<feature type="non-terminal residue" evidence="2">
    <location>
        <position position="104"/>
    </location>
</feature>
<sequence length="104" mass="11572">MVEINFSAEELVASMAPIPSYVTSVPEDVMKSSANSFEPNFTTLLNVNASDPAEEAFDYPFEYWQRHSIEISAVFCVAYSLVFLLGILGNSFVVAVVLRSPRMR</sequence>
<keyword evidence="1" id="KW-0472">Membrane</keyword>
<keyword evidence="1" id="KW-0812">Transmembrane</keyword>
<evidence type="ECO:0000313" key="3">
    <source>
        <dbReference type="Proteomes" id="UP000054359"/>
    </source>
</evidence>